<dbReference type="EMBL" id="LAZR01070359">
    <property type="protein sequence ID" value="KKK41964.1"/>
    <property type="molecule type" value="Genomic_DNA"/>
</dbReference>
<reference evidence="4" key="1">
    <citation type="journal article" date="2015" name="Nature">
        <title>Complex archaea that bridge the gap between prokaryotes and eukaryotes.</title>
        <authorList>
            <person name="Spang A."/>
            <person name="Saw J.H."/>
            <person name="Jorgensen S.L."/>
            <person name="Zaremba-Niedzwiedzka K."/>
            <person name="Martijn J."/>
            <person name="Lind A.E."/>
            <person name="van Eijk R."/>
            <person name="Schleper C."/>
            <person name="Guy L."/>
            <person name="Ettema T.J."/>
        </authorList>
    </citation>
    <scope>NUCLEOTIDE SEQUENCE</scope>
</reference>
<dbReference type="Pfam" id="PF01464">
    <property type="entry name" value="SLT"/>
    <property type="match status" value="1"/>
</dbReference>
<dbReference type="InterPro" id="IPR008258">
    <property type="entry name" value="Transglycosylase_SLT_dom_1"/>
</dbReference>
<dbReference type="InterPro" id="IPR023346">
    <property type="entry name" value="Lysozyme-like_dom_sf"/>
</dbReference>
<dbReference type="AlphaFoldDB" id="A0A0F8XIK4"/>
<keyword evidence="1" id="KW-0732">Signal</keyword>
<gene>
    <name evidence="4" type="ORF">LCGC14_2419900</name>
</gene>
<dbReference type="Gene3D" id="1.10.530.10">
    <property type="match status" value="1"/>
</dbReference>
<evidence type="ECO:0000313" key="4">
    <source>
        <dbReference type="EMBL" id="KKK41964.1"/>
    </source>
</evidence>
<dbReference type="InterPro" id="IPR018466">
    <property type="entry name" value="Kre9/Knh1-like_N"/>
</dbReference>
<dbReference type="SUPFAM" id="SSF53955">
    <property type="entry name" value="Lysozyme-like"/>
    <property type="match status" value="1"/>
</dbReference>
<evidence type="ECO:0000256" key="1">
    <source>
        <dbReference type="ARBA" id="ARBA00022729"/>
    </source>
</evidence>
<sequence length="366" mass="42409">MEITSETANDGQYYWSLPSSLDISNKYQIKIIDVSNSSIYDFSDYFKIYTAILESELRIADVVETTVNVKVRNITDWDDPLNPNNLIFTMHPPDDISNPPYDVGKIIDGPIIDNQSDYIWWKIEWDNGEIGWSAEKPLNTSDEIYVVKSSKEFVKIHDLENPFEFQEQYELDIDKINEEEKEALPFIMKYAKEYNLSCALIMAFIRQESDFNPNAIGDGGRAIGYMQLWYIAVIDTYPPFDGDEYNGTEADWESDGLDPELNIRYGARYIRIQYERVKDNRLNYEDIYNDILKSTISTYQAGHSTFDNRKDYVIEGVIEGKVVNGLHRGYKFFLSIMLEKQPPDDGDTDINPSIKGFQIFIFLVSL</sequence>
<name>A0A0F8XIK4_9ZZZZ</name>
<accession>A0A0F8XIK4</accession>
<comment type="caution">
    <text evidence="4">The sequence shown here is derived from an EMBL/GenBank/DDBJ whole genome shotgun (WGS) entry which is preliminary data.</text>
</comment>
<protein>
    <submittedName>
        <fullName evidence="4">Uncharacterized protein</fullName>
    </submittedName>
</protein>
<dbReference type="Pfam" id="PF10342">
    <property type="entry name" value="Kre9_KNH"/>
    <property type="match status" value="1"/>
</dbReference>
<evidence type="ECO:0000259" key="3">
    <source>
        <dbReference type="Pfam" id="PF10342"/>
    </source>
</evidence>
<organism evidence="4">
    <name type="scientific">marine sediment metagenome</name>
    <dbReference type="NCBI Taxonomy" id="412755"/>
    <lineage>
        <taxon>unclassified sequences</taxon>
        <taxon>metagenomes</taxon>
        <taxon>ecological metagenomes</taxon>
    </lineage>
</organism>
<feature type="domain" description="Yeast cell wall synthesis Kre9/Knh1-like N-terminal" evidence="3">
    <location>
        <begin position="2"/>
        <end position="48"/>
    </location>
</feature>
<proteinExistence type="predicted"/>
<feature type="domain" description="Transglycosylase SLT" evidence="2">
    <location>
        <begin position="187"/>
        <end position="309"/>
    </location>
</feature>
<feature type="non-terminal residue" evidence="4">
    <location>
        <position position="366"/>
    </location>
</feature>
<evidence type="ECO:0000259" key="2">
    <source>
        <dbReference type="Pfam" id="PF01464"/>
    </source>
</evidence>